<gene>
    <name evidence="1" type="ORF">MAIT1_03649</name>
</gene>
<evidence type="ECO:0000313" key="2">
    <source>
        <dbReference type="Proteomes" id="UP000194003"/>
    </source>
</evidence>
<keyword evidence="2" id="KW-1185">Reference proteome</keyword>
<dbReference type="AlphaFoldDB" id="A0A1Y2K424"/>
<dbReference type="EMBL" id="LVJN01000019">
    <property type="protein sequence ID" value="OSM04090.1"/>
    <property type="molecule type" value="Genomic_DNA"/>
</dbReference>
<organism evidence="1 2">
    <name type="scientific">Magnetofaba australis IT-1</name>
    <dbReference type="NCBI Taxonomy" id="1434232"/>
    <lineage>
        <taxon>Bacteria</taxon>
        <taxon>Pseudomonadati</taxon>
        <taxon>Pseudomonadota</taxon>
        <taxon>Magnetococcia</taxon>
        <taxon>Magnetococcales</taxon>
        <taxon>Magnetococcaceae</taxon>
        <taxon>Magnetofaba</taxon>
    </lineage>
</organism>
<dbReference type="InterPro" id="IPR046239">
    <property type="entry name" value="DUF6272"/>
</dbReference>
<evidence type="ECO:0000313" key="1">
    <source>
        <dbReference type="EMBL" id="OSM04090.1"/>
    </source>
</evidence>
<protein>
    <submittedName>
        <fullName evidence="1">Uncharacterized protein</fullName>
    </submittedName>
</protein>
<name>A0A1Y2K424_9PROT</name>
<reference evidence="1 2" key="1">
    <citation type="journal article" date="2016" name="BMC Genomics">
        <title>Combined genomic and structural analyses of a cultured magnetotactic bacterium reveals its niche adaptation to a dynamic environment.</title>
        <authorList>
            <person name="Araujo A.C."/>
            <person name="Morillo V."/>
            <person name="Cypriano J."/>
            <person name="Teixeira L.C."/>
            <person name="Leao P."/>
            <person name="Lyra S."/>
            <person name="Almeida L.G."/>
            <person name="Bazylinski D.A."/>
            <person name="Vasconcellos A.T."/>
            <person name="Abreu F."/>
            <person name="Lins U."/>
        </authorList>
    </citation>
    <scope>NUCLEOTIDE SEQUENCE [LARGE SCALE GENOMIC DNA]</scope>
    <source>
        <strain evidence="1 2">IT-1</strain>
    </source>
</reference>
<accession>A0A1Y2K424</accession>
<sequence>MNLIYTVRGFDESVENAMNAQELLDYRRGMDHEEVVFCYSGYVTEEILVGVGQALKAKLREEEEEKSVARNMFSLFVEQVQNVIRYSRERITVQNGEFGFNEMAFGVFAVGRVDGKRYVSCGNVIDQNEVARMRDKLEHIQTLDAKGLKTLYKEILRGETPEGSKGAGVGLLDIARRATGGLDYDFVKLKEGEAFFALTAYI</sequence>
<proteinExistence type="predicted"/>
<dbReference type="Proteomes" id="UP000194003">
    <property type="component" value="Unassembled WGS sequence"/>
</dbReference>
<dbReference type="NCBIfam" id="NF038262">
    <property type="entry name" value="SiaB_fam_kinase"/>
    <property type="match status" value="1"/>
</dbReference>
<dbReference type="Pfam" id="PF19788">
    <property type="entry name" value="DUF6272"/>
    <property type="match status" value="1"/>
</dbReference>
<dbReference type="STRING" id="1434232.MAIT1_03649"/>
<comment type="caution">
    <text evidence="1">The sequence shown here is derived from an EMBL/GenBank/DDBJ whole genome shotgun (WGS) entry which is preliminary data.</text>
</comment>